<dbReference type="OrthoDB" id="1649278at2"/>
<keyword evidence="1" id="KW-0812">Transmembrane</keyword>
<feature type="transmembrane region" description="Helical" evidence="1">
    <location>
        <begin position="20"/>
        <end position="38"/>
    </location>
</feature>
<dbReference type="PROSITE" id="PS51257">
    <property type="entry name" value="PROKAR_LIPOPROTEIN"/>
    <property type="match status" value="1"/>
</dbReference>
<dbReference type="Proteomes" id="UP000235114">
    <property type="component" value="Unassembled WGS sequence"/>
</dbReference>
<dbReference type="Pfam" id="PF09560">
    <property type="entry name" value="Spore_YunB"/>
    <property type="match status" value="1"/>
</dbReference>
<name>A0A2N5GLX0_9BACI</name>
<evidence type="ECO:0000313" key="5">
    <source>
        <dbReference type="Proteomes" id="UP000235114"/>
    </source>
</evidence>
<dbReference type="InterPro" id="IPR014197">
    <property type="entry name" value="Sporulation_prot_YunB"/>
</dbReference>
<sequence length="252" mass="28332">MFKPRRRTFKQGPLPFKYVFMISFIIFIGCTFFSLIIINKNIEPALKSIAETRSRQFAAQAINDAISNTIVKQVDIEKLIISREVGDEAIISFNPQMYSKLIADATIRVQEYLDLVEAGELEKLEAFKKDEDIDFTKSQEQKGIVYNIPLGMATNVTLLSNLGPEIPVRFEIIGAVTSDLETKYIETGINNTIVEVYIKVKVHMNVIIPLLENEIEEVVSVKIGEYFYPGKVPQFYNNGGKGGGPSIELPSN</sequence>
<accession>A0A2N5GLX0</accession>
<keyword evidence="1" id="KW-1133">Transmembrane helix</keyword>
<protein>
    <submittedName>
        <fullName evidence="2">Sporulation protein YunB</fullName>
    </submittedName>
</protein>
<evidence type="ECO:0000313" key="3">
    <source>
        <dbReference type="EMBL" id="PLR97137.1"/>
    </source>
</evidence>
<organism evidence="2 4">
    <name type="scientific">Bacillus canaveralius</name>
    <dbReference type="NCBI Taxonomy" id="1403243"/>
    <lineage>
        <taxon>Bacteria</taxon>
        <taxon>Bacillati</taxon>
        <taxon>Bacillota</taxon>
        <taxon>Bacilli</taxon>
        <taxon>Bacillales</taxon>
        <taxon>Bacillaceae</taxon>
        <taxon>Bacillus</taxon>
    </lineage>
</organism>
<dbReference type="EMBL" id="PGVD01000028">
    <property type="protein sequence ID" value="PLR97137.1"/>
    <property type="molecule type" value="Genomic_DNA"/>
</dbReference>
<reference evidence="2 4" key="1">
    <citation type="submission" date="2017-11" db="EMBL/GenBank/DDBJ databases">
        <title>Comparitive Functional Genomics of Dry Heat Resistant strains isolated from the Viking Spacecraft.</title>
        <authorList>
            <person name="Seuylemezian A."/>
            <person name="Cooper K."/>
            <person name="Vaishampayan P."/>
        </authorList>
    </citation>
    <scope>NUCLEOTIDE SEQUENCE [LARGE SCALE GENOMIC DNA]</scope>
    <source>
        <strain evidence="2 4">M4.6</strain>
    </source>
</reference>
<keyword evidence="5" id="KW-1185">Reference proteome</keyword>
<dbReference type="PIRSF" id="PIRSF021383">
    <property type="entry name" value="YunB"/>
    <property type="match status" value="1"/>
</dbReference>
<dbReference type="EMBL" id="PGVA01000024">
    <property type="protein sequence ID" value="PLR82858.1"/>
    <property type="molecule type" value="Genomic_DNA"/>
</dbReference>
<keyword evidence="1" id="KW-0472">Membrane</keyword>
<proteinExistence type="predicted"/>
<evidence type="ECO:0000313" key="4">
    <source>
        <dbReference type="Proteomes" id="UP000234951"/>
    </source>
</evidence>
<dbReference type="AlphaFoldDB" id="A0A2N5GLX0"/>
<evidence type="ECO:0000256" key="1">
    <source>
        <dbReference type="SAM" id="Phobius"/>
    </source>
</evidence>
<gene>
    <name evidence="2" type="primary">yunB</name>
    <name evidence="2" type="ORF">CU635_10275</name>
    <name evidence="3" type="ORF">CVD25_10920</name>
</gene>
<comment type="caution">
    <text evidence="2">The sequence shown here is derived from an EMBL/GenBank/DDBJ whole genome shotgun (WGS) entry which is preliminary data.</text>
</comment>
<dbReference type="Proteomes" id="UP000234951">
    <property type="component" value="Unassembled WGS sequence"/>
</dbReference>
<dbReference type="RefSeq" id="WP_101577274.1">
    <property type="nucleotide sequence ID" value="NZ_PGVA01000024.1"/>
</dbReference>
<dbReference type="NCBIfam" id="TIGR02832">
    <property type="entry name" value="spo_yunB"/>
    <property type="match status" value="1"/>
</dbReference>
<evidence type="ECO:0000313" key="2">
    <source>
        <dbReference type="EMBL" id="PLR82858.1"/>
    </source>
</evidence>
<reference evidence="3 5" key="2">
    <citation type="submission" date="2017-12" db="EMBL/GenBank/DDBJ databases">
        <title>Comparative Functional Genomics of Dry Heat Resistant strains isolated from the Viking Spacecraft.</title>
        <authorList>
            <person name="Seuylemezian A."/>
            <person name="Cooper K."/>
            <person name="Vaishampayan P."/>
        </authorList>
    </citation>
    <scope>NUCLEOTIDE SEQUENCE [LARGE SCALE GENOMIC DNA]</scope>
    <source>
        <strain evidence="3 5">ATCC 29669</strain>
    </source>
</reference>